<evidence type="ECO:0000313" key="3">
    <source>
        <dbReference type="Proteomes" id="UP000198662"/>
    </source>
</evidence>
<name>A0A1G9M7Z9_9ACTN</name>
<dbReference type="InterPro" id="IPR053892">
    <property type="entry name" value="MoaF-like"/>
</dbReference>
<protein>
    <recommendedName>
        <fullName evidence="1">MoaF-like domain-containing protein</fullName>
    </recommendedName>
</protein>
<dbReference type="AlphaFoldDB" id="A0A1G9M7Z9"/>
<reference evidence="3" key="1">
    <citation type="submission" date="2016-10" db="EMBL/GenBank/DDBJ databases">
        <authorList>
            <person name="Varghese N."/>
            <person name="Submissions S."/>
        </authorList>
    </citation>
    <scope>NUCLEOTIDE SEQUENCE [LARGE SCALE GENOMIC DNA]</scope>
    <source>
        <strain evidence="3">CGMCC 4.3147</strain>
    </source>
</reference>
<dbReference type="InterPro" id="IPR012674">
    <property type="entry name" value="Calycin"/>
</dbReference>
<dbReference type="Gene3D" id="2.40.128.20">
    <property type="match status" value="1"/>
</dbReference>
<sequence>MGDFAFAGKTFVIRLDNGVTTHNIYGAEGNKLQYAEIDGATESASGTVDLHVAEVSPRVYLLGWNEVTGAAVTHVMNFHDHTVTGFWSFDEDGGRTGEVHSGTFEELG</sequence>
<keyword evidence="3" id="KW-1185">Reference proteome</keyword>
<evidence type="ECO:0000313" key="2">
    <source>
        <dbReference type="EMBL" id="SDL70369.1"/>
    </source>
</evidence>
<proteinExistence type="predicted"/>
<organism evidence="2 3">
    <name type="scientific">Glycomyces sambucus</name>
    <dbReference type="NCBI Taxonomy" id="380244"/>
    <lineage>
        <taxon>Bacteria</taxon>
        <taxon>Bacillati</taxon>
        <taxon>Actinomycetota</taxon>
        <taxon>Actinomycetes</taxon>
        <taxon>Glycomycetales</taxon>
        <taxon>Glycomycetaceae</taxon>
        <taxon>Glycomyces</taxon>
    </lineage>
</organism>
<feature type="domain" description="MoaF-like" evidence="1">
    <location>
        <begin position="7"/>
        <end position="91"/>
    </location>
</feature>
<dbReference type="RefSeq" id="WP_091054074.1">
    <property type="nucleotide sequence ID" value="NZ_FNGF01000008.1"/>
</dbReference>
<evidence type="ECO:0000259" key="1">
    <source>
        <dbReference type="Pfam" id="PF22036"/>
    </source>
</evidence>
<accession>A0A1G9M7Z9</accession>
<dbReference type="Proteomes" id="UP000198662">
    <property type="component" value="Unassembled WGS sequence"/>
</dbReference>
<dbReference type="EMBL" id="FNGF01000008">
    <property type="protein sequence ID" value="SDL70369.1"/>
    <property type="molecule type" value="Genomic_DNA"/>
</dbReference>
<dbReference type="OrthoDB" id="8794267at2"/>
<gene>
    <name evidence="2" type="ORF">SAMN05216298_4911</name>
</gene>
<dbReference type="Pfam" id="PF22036">
    <property type="entry name" value="MoaF_like"/>
    <property type="match status" value="1"/>
</dbReference>